<dbReference type="Proteomes" id="UP000032141">
    <property type="component" value="Unassembled WGS sequence"/>
</dbReference>
<dbReference type="AlphaFoldDB" id="A0A0D2ZPB9"/>
<name>A0A0D2ZPB9_BRAOL</name>
<reference evidence="2" key="2">
    <citation type="submission" date="2015-06" db="UniProtKB">
        <authorList>
            <consortium name="EnsemblPlants"/>
        </authorList>
    </citation>
    <scope>IDENTIFICATION</scope>
</reference>
<dbReference type="Gramene" id="Bo00285s070.1">
    <property type="protein sequence ID" value="Bo00285s070.1"/>
    <property type="gene ID" value="Bo00285s070"/>
</dbReference>
<organism evidence="2 3">
    <name type="scientific">Brassica oleracea var. oleracea</name>
    <dbReference type="NCBI Taxonomy" id="109376"/>
    <lineage>
        <taxon>Eukaryota</taxon>
        <taxon>Viridiplantae</taxon>
        <taxon>Streptophyta</taxon>
        <taxon>Embryophyta</taxon>
        <taxon>Tracheophyta</taxon>
        <taxon>Spermatophyta</taxon>
        <taxon>Magnoliopsida</taxon>
        <taxon>eudicotyledons</taxon>
        <taxon>Gunneridae</taxon>
        <taxon>Pentapetalae</taxon>
        <taxon>rosids</taxon>
        <taxon>malvids</taxon>
        <taxon>Brassicales</taxon>
        <taxon>Brassicaceae</taxon>
        <taxon>Brassiceae</taxon>
        <taxon>Brassica</taxon>
    </lineage>
</organism>
<reference evidence="2" key="1">
    <citation type="journal article" date="2014" name="Genome Biol.">
        <title>Transcriptome and methylome profiling reveals relics of genome dominance in the mesopolyploid Brassica oleracea.</title>
        <authorList>
            <person name="Parkin I.A."/>
            <person name="Koh C."/>
            <person name="Tang H."/>
            <person name="Robinson S.J."/>
            <person name="Kagale S."/>
            <person name="Clarke W.E."/>
            <person name="Town C.D."/>
            <person name="Nixon J."/>
            <person name="Krishnakumar V."/>
            <person name="Bidwell S.L."/>
            <person name="Denoeud F."/>
            <person name="Belcram H."/>
            <person name="Links M.G."/>
            <person name="Just J."/>
            <person name="Clarke C."/>
            <person name="Bender T."/>
            <person name="Huebert T."/>
            <person name="Mason A.S."/>
            <person name="Pires J.C."/>
            <person name="Barker G."/>
            <person name="Moore J."/>
            <person name="Walley P.G."/>
            <person name="Manoli S."/>
            <person name="Batley J."/>
            <person name="Edwards D."/>
            <person name="Nelson M.N."/>
            <person name="Wang X."/>
            <person name="Paterson A.H."/>
            <person name="King G."/>
            <person name="Bancroft I."/>
            <person name="Chalhoub B."/>
            <person name="Sharpe A.G."/>
        </authorList>
    </citation>
    <scope>NUCLEOTIDE SEQUENCE [LARGE SCALE GENOMIC DNA]</scope>
    <source>
        <strain evidence="2">cv. TO1000</strain>
    </source>
</reference>
<evidence type="ECO:0000313" key="3">
    <source>
        <dbReference type="Proteomes" id="UP000032141"/>
    </source>
</evidence>
<proteinExistence type="predicted"/>
<sequence>MLFAASPSVGRPALVILASLHNLCIVRKVTIHNNNELFESGNWNEYNLNPLTRIHWRASLVPAAMVNPAPIAYINYKSSNESKKPKTLKSLTQPATTLTPKAFPVRLRPRRSAQLLGVPCSCPDVLSQLMFVINQLAPDENKLQLAYECSRRTFPDDQRSDSIRLASEVHPVSLGGPAQPYKD</sequence>
<dbReference type="HOGENOM" id="CLU_1477165_0_0_1"/>
<feature type="region of interest" description="Disordered" evidence="1">
    <location>
        <begin position="155"/>
        <end position="183"/>
    </location>
</feature>
<evidence type="ECO:0000256" key="1">
    <source>
        <dbReference type="SAM" id="MobiDB-lite"/>
    </source>
</evidence>
<keyword evidence="3" id="KW-1185">Reference proteome</keyword>
<accession>A0A0D2ZPB9</accession>
<dbReference type="EnsemblPlants" id="Bo00285s070.1">
    <property type="protein sequence ID" value="Bo00285s070.1"/>
    <property type="gene ID" value="Bo00285s070"/>
</dbReference>
<evidence type="ECO:0000313" key="2">
    <source>
        <dbReference type="EnsemblPlants" id="Bo00285s070.1"/>
    </source>
</evidence>
<protein>
    <submittedName>
        <fullName evidence="2">Uncharacterized protein</fullName>
    </submittedName>
</protein>